<dbReference type="EMBL" id="BMIV01000008">
    <property type="protein sequence ID" value="GGF72242.1"/>
    <property type="molecule type" value="Genomic_DNA"/>
</dbReference>
<evidence type="ECO:0000313" key="2">
    <source>
        <dbReference type="Proteomes" id="UP000640509"/>
    </source>
</evidence>
<sequence length="87" mass="9948">MRLLHGSIASRIDAASQQWTPWHTIPICLRGRINPTMEDRIMEQNTAQPLSISARKLQAQADAVLDQMFAYFTREEAPRVIETRRAA</sequence>
<accession>A0ABQ1VKZ6</accession>
<proteinExistence type="predicted"/>
<name>A0ABQ1VKZ6_9RHOB</name>
<dbReference type="Proteomes" id="UP000640509">
    <property type="component" value="Unassembled WGS sequence"/>
</dbReference>
<protein>
    <submittedName>
        <fullName evidence="1">Uncharacterized protein</fullName>
    </submittedName>
</protein>
<keyword evidence="2" id="KW-1185">Reference proteome</keyword>
<organism evidence="1 2">
    <name type="scientific">Paracoccus acridae</name>
    <dbReference type="NCBI Taxonomy" id="1795310"/>
    <lineage>
        <taxon>Bacteria</taxon>
        <taxon>Pseudomonadati</taxon>
        <taxon>Pseudomonadota</taxon>
        <taxon>Alphaproteobacteria</taxon>
        <taxon>Rhodobacterales</taxon>
        <taxon>Paracoccaceae</taxon>
        <taxon>Paracoccus</taxon>
    </lineage>
</organism>
<reference evidence="2" key="1">
    <citation type="journal article" date="2019" name="Int. J. Syst. Evol. Microbiol.">
        <title>The Global Catalogue of Microorganisms (GCM) 10K type strain sequencing project: providing services to taxonomists for standard genome sequencing and annotation.</title>
        <authorList>
            <consortium name="The Broad Institute Genomics Platform"/>
            <consortium name="The Broad Institute Genome Sequencing Center for Infectious Disease"/>
            <person name="Wu L."/>
            <person name="Ma J."/>
        </authorList>
    </citation>
    <scope>NUCLEOTIDE SEQUENCE [LARGE SCALE GENOMIC DNA]</scope>
    <source>
        <strain evidence="2">CGMCC 1.15419</strain>
    </source>
</reference>
<dbReference type="RefSeq" id="WP_188715473.1">
    <property type="nucleotide sequence ID" value="NZ_BMIV01000008.1"/>
</dbReference>
<evidence type="ECO:0000313" key="1">
    <source>
        <dbReference type="EMBL" id="GGF72242.1"/>
    </source>
</evidence>
<gene>
    <name evidence="1" type="ORF">GCM10011402_25980</name>
</gene>
<comment type="caution">
    <text evidence="1">The sequence shown here is derived from an EMBL/GenBank/DDBJ whole genome shotgun (WGS) entry which is preliminary data.</text>
</comment>